<feature type="transmembrane region" description="Helical" evidence="1">
    <location>
        <begin position="318"/>
        <end position="347"/>
    </location>
</feature>
<evidence type="ECO:0000256" key="1">
    <source>
        <dbReference type="SAM" id="Phobius"/>
    </source>
</evidence>
<feature type="signal peptide" evidence="2">
    <location>
        <begin position="1"/>
        <end position="22"/>
    </location>
</feature>
<feature type="transmembrane region" description="Helical" evidence="1">
    <location>
        <begin position="414"/>
        <end position="435"/>
    </location>
</feature>
<reference evidence="3" key="1">
    <citation type="submission" date="2020-09" db="EMBL/GenBank/DDBJ databases">
        <title>Pelagicoccus enzymogenes sp. nov. with an EPS production, isolated from marine sediment.</title>
        <authorList>
            <person name="Feng X."/>
        </authorList>
    </citation>
    <scope>NUCLEOTIDE SEQUENCE</scope>
    <source>
        <strain evidence="3">NFK12</strain>
    </source>
</reference>
<keyword evidence="2" id="KW-0732">Signal</keyword>
<dbReference type="RefSeq" id="WP_191618612.1">
    <property type="nucleotide sequence ID" value="NZ_JACYFG010000042.1"/>
</dbReference>
<evidence type="ECO:0000256" key="2">
    <source>
        <dbReference type="SAM" id="SignalP"/>
    </source>
</evidence>
<dbReference type="AlphaFoldDB" id="A0A927IJ58"/>
<protein>
    <submittedName>
        <fullName evidence="3">Uncharacterized protein</fullName>
    </submittedName>
</protein>
<feature type="transmembrane region" description="Helical" evidence="1">
    <location>
        <begin position="286"/>
        <end position="306"/>
    </location>
</feature>
<keyword evidence="1" id="KW-0812">Transmembrane</keyword>
<keyword evidence="4" id="KW-1185">Reference proteome</keyword>
<feature type="chain" id="PRO_5036700755" evidence="2">
    <location>
        <begin position="23"/>
        <end position="501"/>
    </location>
</feature>
<keyword evidence="1" id="KW-0472">Membrane</keyword>
<evidence type="ECO:0000313" key="3">
    <source>
        <dbReference type="EMBL" id="MBD5781514.1"/>
    </source>
</evidence>
<accession>A0A927IJ58</accession>
<sequence>MKPLAIIQVASFLLIFGSAITAASQEHKLGPTNNLQLVKLEETTPDRILSDLEYSSNAISISGNVSFEPLRNELVFNGEYITQQKLDSGIRLSFQIYSSDGTLLLKDGRRSLFEQIDGSKKSWFNHRYNLSQLNLPESDNELIIKFNYVLENHYWADLKFPNIELPAFHIKNIQRGEKYKKILSLFPLFIAENKPSPSLHWFVAEKQETHPFRYKATVGLFNRSSQASSSNRWYEIESDRNKAHILSLYSYKSPEPGILKPTLRFVLGGVQWYPEPDSKNTLSIALPLWAYALLSFFASCALYFAVQSFSGNFNKRAVSVVFTVALILYTIPSVFIFVFFPAIALFFHRNKLKRSPYGLYWLLLGYCTVLEFFWGWIAEGSYKNITAFFFSTSLVATMLLPLTCISSKWIKRAIGLTFIATATAYYFTMGIYFSFFDDYPTLNILSYAQQGATLIDSILDLFSSENLALIPIAIVAIIAASSLETTKGKKAELLDTKARNP</sequence>
<evidence type="ECO:0000313" key="4">
    <source>
        <dbReference type="Proteomes" id="UP000622317"/>
    </source>
</evidence>
<name>A0A927IJ58_9BACT</name>
<dbReference type="Proteomes" id="UP000622317">
    <property type="component" value="Unassembled WGS sequence"/>
</dbReference>
<dbReference type="EMBL" id="JACYFG010000042">
    <property type="protein sequence ID" value="MBD5781514.1"/>
    <property type="molecule type" value="Genomic_DNA"/>
</dbReference>
<comment type="caution">
    <text evidence="3">The sequence shown here is derived from an EMBL/GenBank/DDBJ whole genome shotgun (WGS) entry which is preliminary data.</text>
</comment>
<organism evidence="3 4">
    <name type="scientific">Pelagicoccus enzymogenes</name>
    <dbReference type="NCBI Taxonomy" id="2773457"/>
    <lineage>
        <taxon>Bacteria</taxon>
        <taxon>Pseudomonadati</taxon>
        <taxon>Verrucomicrobiota</taxon>
        <taxon>Opitutia</taxon>
        <taxon>Puniceicoccales</taxon>
        <taxon>Pelagicoccaceae</taxon>
        <taxon>Pelagicoccus</taxon>
    </lineage>
</organism>
<gene>
    <name evidence="3" type="ORF">IEN85_18580</name>
</gene>
<feature type="transmembrane region" description="Helical" evidence="1">
    <location>
        <begin position="384"/>
        <end position="402"/>
    </location>
</feature>
<feature type="transmembrane region" description="Helical" evidence="1">
    <location>
        <begin position="466"/>
        <end position="483"/>
    </location>
</feature>
<feature type="transmembrane region" description="Helical" evidence="1">
    <location>
        <begin position="359"/>
        <end position="378"/>
    </location>
</feature>
<keyword evidence="1" id="KW-1133">Transmembrane helix</keyword>
<proteinExistence type="predicted"/>